<protein>
    <submittedName>
        <fullName evidence="1">Uncharacterized protein</fullName>
    </submittedName>
</protein>
<keyword evidence="2" id="KW-1185">Reference proteome</keyword>
<dbReference type="Proteomes" id="UP000651668">
    <property type="component" value="Unassembled WGS sequence"/>
</dbReference>
<organism evidence="1 2">
    <name type="scientific">Pedobacter quisquiliarum</name>
    <dbReference type="NCBI Taxonomy" id="1834438"/>
    <lineage>
        <taxon>Bacteria</taxon>
        <taxon>Pseudomonadati</taxon>
        <taxon>Bacteroidota</taxon>
        <taxon>Sphingobacteriia</taxon>
        <taxon>Sphingobacteriales</taxon>
        <taxon>Sphingobacteriaceae</taxon>
        <taxon>Pedobacter</taxon>
    </lineage>
</organism>
<comment type="caution">
    <text evidence="1">The sequence shown here is derived from an EMBL/GenBank/DDBJ whole genome shotgun (WGS) entry which is preliminary data.</text>
</comment>
<accession>A0A916UGP4</accession>
<reference evidence="1" key="2">
    <citation type="submission" date="2020-09" db="EMBL/GenBank/DDBJ databases">
        <authorList>
            <person name="Sun Q."/>
            <person name="Zhou Y."/>
        </authorList>
    </citation>
    <scope>NUCLEOTIDE SEQUENCE</scope>
    <source>
        <strain evidence="1">CGMCC 1.15343</strain>
    </source>
</reference>
<name>A0A916UGP4_9SPHI</name>
<evidence type="ECO:0000313" key="2">
    <source>
        <dbReference type="Proteomes" id="UP000651668"/>
    </source>
</evidence>
<proteinExistence type="predicted"/>
<sequence length="134" mass="15384">MHVGLSNEQVKVAILDMELLNISTPEMIDSCYYSELRYTTNMSMVFIPQETETKEQKETRSTRTVAALANTFGSNNVQYNAEKDQFSVIARKKSIAISSNKGRDWKFINIDGAQRLILEKVLPKEIVERELDYN</sequence>
<dbReference type="AlphaFoldDB" id="A0A916UGP4"/>
<evidence type="ECO:0000313" key="1">
    <source>
        <dbReference type="EMBL" id="GGC72325.1"/>
    </source>
</evidence>
<gene>
    <name evidence="1" type="ORF">GCM10011387_27340</name>
</gene>
<dbReference type="EMBL" id="BMIL01000009">
    <property type="protein sequence ID" value="GGC72325.1"/>
    <property type="molecule type" value="Genomic_DNA"/>
</dbReference>
<reference evidence="1" key="1">
    <citation type="journal article" date="2014" name="Int. J. Syst. Evol. Microbiol.">
        <title>Complete genome sequence of Corynebacterium casei LMG S-19264T (=DSM 44701T), isolated from a smear-ripened cheese.</title>
        <authorList>
            <consortium name="US DOE Joint Genome Institute (JGI-PGF)"/>
            <person name="Walter F."/>
            <person name="Albersmeier A."/>
            <person name="Kalinowski J."/>
            <person name="Ruckert C."/>
        </authorList>
    </citation>
    <scope>NUCLEOTIDE SEQUENCE</scope>
    <source>
        <strain evidence="1">CGMCC 1.15343</strain>
    </source>
</reference>